<organism evidence="10 11">
    <name type="scientific">Natrinema zhouii</name>
    <dbReference type="NCBI Taxonomy" id="1710539"/>
    <lineage>
        <taxon>Archaea</taxon>
        <taxon>Methanobacteriati</taxon>
        <taxon>Methanobacteriota</taxon>
        <taxon>Stenosarchaea group</taxon>
        <taxon>Halobacteria</taxon>
        <taxon>Halobacteriales</taxon>
        <taxon>Natrialbaceae</taxon>
        <taxon>Natrinema</taxon>
    </lineage>
</organism>
<evidence type="ECO:0000313" key="11">
    <source>
        <dbReference type="Proteomes" id="UP000510869"/>
    </source>
</evidence>
<dbReference type="Proteomes" id="UP000510869">
    <property type="component" value="Chromosome"/>
</dbReference>
<evidence type="ECO:0000259" key="9">
    <source>
        <dbReference type="PROSITE" id="PS50109"/>
    </source>
</evidence>
<evidence type="ECO:0000256" key="1">
    <source>
        <dbReference type="ARBA" id="ARBA00000085"/>
    </source>
</evidence>
<dbReference type="Pfam" id="PF16926">
    <property type="entry name" value="HisKA_4TM"/>
    <property type="match status" value="1"/>
</dbReference>
<dbReference type="PROSITE" id="PS50109">
    <property type="entry name" value="HIS_KIN"/>
    <property type="match status" value="1"/>
</dbReference>
<keyword evidence="5 10" id="KW-0418">Kinase</keyword>
<dbReference type="PANTHER" id="PTHR43304:SF1">
    <property type="entry name" value="PAC DOMAIN-CONTAINING PROTEIN"/>
    <property type="match status" value="1"/>
</dbReference>
<dbReference type="KEGG" id="nay:HYG81_13985"/>
<proteinExistence type="predicted"/>
<evidence type="ECO:0000256" key="2">
    <source>
        <dbReference type="ARBA" id="ARBA00012438"/>
    </source>
</evidence>
<keyword evidence="4" id="KW-0808">Transferase</keyword>
<dbReference type="EC" id="2.7.13.3" evidence="2"/>
<dbReference type="SMART" id="SM00387">
    <property type="entry name" value="HATPase_c"/>
    <property type="match status" value="1"/>
</dbReference>
<dbReference type="FunFam" id="3.30.565.10:FF:000006">
    <property type="entry name" value="Sensor histidine kinase WalK"/>
    <property type="match status" value="1"/>
</dbReference>
<dbReference type="Pfam" id="PF00512">
    <property type="entry name" value="HisKA"/>
    <property type="match status" value="1"/>
</dbReference>
<dbReference type="SMART" id="SM00388">
    <property type="entry name" value="HisKA"/>
    <property type="match status" value="1"/>
</dbReference>
<dbReference type="GeneID" id="56144336"/>
<keyword evidence="8" id="KW-0472">Membrane</keyword>
<protein>
    <recommendedName>
        <fullName evidence="2">histidine kinase</fullName>
        <ecNumber evidence="2">2.7.13.3</ecNumber>
    </recommendedName>
</protein>
<dbReference type="InterPro" id="IPR005467">
    <property type="entry name" value="His_kinase_dom"/>
</dbReference>
<dbReference type="InterPro" id="IPR031623">
    <property type="entry name" value="HisKA_4TM"/>
</dbReference>
<dbReference type="Pfam" id="PF02518">
    <property type="entry name" value="HATPase_c"/>
    <property type="match status" value="1"/>
</dbReference>
<dbReference type="Gene3D" id="1.10.287.130">
    <property type="match status" value="1"/>
</dbReference>
<dbReference type="PRINTS" id="PR00344">
    <property type="entry name" value="BCTRLSENSOR"/>
</dbReference>
<dbReference type="CDD" id="cd00082">
    <property type="entry name" value="HisKA"/>
    <property type="match status" value="1"/>
</dbReference>
<feature type="transmembrane region" description="Helical" evidence="8">
    <location>
        <begin position="25"/>
        <end position="43"/>
    </location>
</feature>
<feature type="transmembrane region" description="Helical" evidence="8">
    <location>
        <begin position="49"/>
        <end position="69"/>
    </location>
</feature>
<dbReference type="RefSeq" id="WP_180840383.1">
    <property type="nucleotide sequence ID" value="NZ_CP059154.1"/>
</dbReference>
<sequence length="404" mass="44242">MAQPDDTPSVDDERTIRPSLGGREILLILGGLYIAFAVAHPFIVETDIGIDLVMLILVGGPGAILLYGGYRLPRTDIRPDVFAVVAKWCVGGIGVMLALLGLMELAAGLRDPLQNLLILTAIGSVAGFAAGIHDARAKSRALELEETIEQLQTANERLEQFAYAASHDLQEPLRMVSSYLTLVDRRYRDELDEDGREFIEFAVEGADRMRAMVESLLEYSRVSTHGAPLEPTNVEIVLEGVLDDLRLRIDETDATITADDMPIVRGDGDQLAHVFRNLLSNALEYSGDESPQIHVGVERTDDGWQFSIDDEGIGIDPAYHDRIFNVFETLSIGNKPPESNTGGIGLALCERIVERHDGEIWVESDTGDGATFRFTVPTIDARQPATDDLPRESDSEADVSSSVR</sequence>
<keyword evidence="6" id="KW-0175">Coiled coil</keyword>
<evidence type="ECO:0000313" key="10">
    <source>
        <dbReference type="EMBL" id="QLK25193.1"/>
    </source>
</evidence>
<keyword evidence="11" id="KW-1185">Reference proteome</keyword>
<dbReference type="InterPro" id="IPR036097">
    <property type="entry name" value="HisK_dim/P_sf"/>
</dbReference>
<evidence type="ECO:0000256" key="4">
    <source>
        <dbReference type="ARBA" id="ARBA00022679"/>
    </source>
</evidence>
<dbReference type="Gene3D" id="3.30.565.10">
    <property type="entry name" value="Histidine kinase-like ATPase, C-terminal domain"/>
    <property type="match status" value="1"/>
</dbReference>
<dbReference type="SUPFAM" id="SSF47384">
    <property type="entry name" value="Homodimeric domain of signal transducing histidine kinase"/>
    <property type="match status" value="1"/>
</dbReference>
<keyword evidence="8" id="KW-1133">Transmembrane helix</keyword>
<keyword evidence="8" id="KW-0812">Transmembrane</keyword>
<evidence type="ECO:0000256" key="8">
    <source>
        <dbReference type="SAM" id="Phobius"/>
    </source>
</evidence>
<feature type="transmembrane region" description="Helical" evidence="8">
    <location>
        <begin position="81"/>
        <end position="103"/>
    </location>
</feature>
<evidence type="ECO:0000256" key="7">
    <source>
        <dbReference type="SAM" id="MobiDB-lite"/>
    </source>
</evidence>
<reference evidence="10 11" key="1">
    <citation type="submission" date="2020-07" db="EMBL/GenBank/DDBJ databases">
        <title>Natrinema (YPL30) sp. nov. and Haloterrigena xxxxxx (YPL8) sp. nov., isolated from a salt mine.</title>
        <authorList>
            <person name="Cui H."/>
        </authorList>
    </citation>
    <scope>NUCLEOTIDE SEQUENCE [LARGE SCALE GENOMIC DNA]</scope>
    <source>
        <strain evidence="10 11">YPL13</strain>
    </source>
</reference>
<accession>A0A7D6CPV5</accession>
<feature type="coiled-coil region" evidence="6">
    <location>
        <begin position="134"/>
        <end position="164"/>
    </location>
</feature>
<feature type="transmembrane region" description="Helical" evidence="8">
    <location>
        <begin position="115"/>
        <end position="132"/>
    </location>
</feature>
<dbReference type="SUPFAM" id="SSF55874">
    <property type="entry name" value="ATPase domain of HSP90 chaperone/DNA topoisomerase II/histidine kinase"/>
    <property type="match status" value="1"/>
</dbReference>
<evidence type="ECO:0000256" key="5">
    <source>
        <dbReference type="ARBA" id="ARBA00022777"/>
    </source>
</evidence>
<dbReference type="InterPro" id="IPR003594">
    <property type="entry name" value="HATPase_dom"/>
</dbReference>
<dbReference type="EMBL" id="CP059154">
    <property type="protein sequence ID" value="QLK25193.1"/>
    <property type="molecule type" value="Genomic_DNA"/>
</dbReference>
<evidence type="ECO:0000256" key="3">
    <source>
        <dbReference type="ARBA" id="ARBA00022553"/>
    </source>
</evidence>
<feature type="region of interest" description="Disordered" evidence="7">
    <location>
        <begin position="379"/>
        <end position="404"/>
    </location>
</feature>
<name>A0A7D6CPV5_9EURY</name>
<keyword evidence="3" id="KW-0597">Phosphoprotein</keyword>
<dbReference type="InterPro" id="IPR036890">
    <property type="entry name" value="HATPase_C_sf"/>
</dbReference>
<dbReference type="AlphaFoldDB" id="A0A7D6CPV5"/>
<dbReference type="InterPro" id="IPR003661">
    <property type="entry name" value="HisK_dim/P_dom"/>
</dbReference>
<dbReference type="InterPro" id="IPR004358">
    <property type="entry name" value="Sig_transdc_His_kin-like_C"/>
</dbReference>
<evidence type="ECO:0000256" key="6">
    <source>
        <dbReference type="SAM" id="Coils"/>
    </source>
</evidence>
<dbReference type="GO" id="GO:0000155">
    <property type="term" value="F:phosphorelay sensor kinase activity"/>
    <property type="evidence" value="ECO:0007669"/>
    <property type="project" value="InterPro"/>
</dbReference>
<dbReference type="PANTHER" id="PTHR43304">
    <property type="entry name" value="PHYTOCHROME-LIKE PROTEIN CPH1"/>
    <property type="match status" value="1"/>
</dbReference>
<comment type="catalytic activity">
    <reaction evidence="1">
        <text>ATP + protein L-histidine = ADP + protein N-phospho-L-histidine.</text>
        <dbReference type="EC" id="2.7.13.3"/>
    </reaction>
</comment>
<feature type="domain" description="Histidine kinase" evidence="9">
    <location>
        <begin position="164"/>
        <end position="380"/>
    </location>
</feature>
<dbReference type="InterPro" id="IPR052162">
    <property type="entry name" value="Sensor_kinase/Photoreceptor"/>
</dbReference>
<gene>
    <name evidence="10" type="ORF">HYG81_13985</name>
</gene>